<sequence length="65" mass="7356">MFDVVKGCYGIVIVYSLSLHRKIRSAWLGDGRFPMEYSPDDSTVAKEPQEGKKRRGNKLRQGRAG</sequence>
<organism evidence="2 3">
    <name type="scientific">Thermogemmatispora aurantia</name>
    <dbReference type="NCBI Taxonomy" id="2045279"/>
    <lineage>
        <taxon>Bacteria</taxon>
        <taxon>Bacillati</taxon>
        <taxon>Chloroflexota</taxon>
        <taxon>Ktedonobacteria</taxon>
        <taxon>Thermogemmatisporales</taxon>
        <taxon>Thermogemmatisporaceae</taxon>
        <taxon>Thermogemmatispora</taxon>
    </lineage>
</organism>
<evidence type="ECO:0000256" key="1">
    <source>
        <dbReference type="SAM" id="MobiDB-lite"/>
    </source>
</evidence>
<evidence type="ECO:0000313" key="2">
    <source>
        <dbReference type="EMBL" id="GER82464.1"/>
    </source>
</evidence>
<dbReference type="EMBL" id="BKZV01000001">
    <property type="protein sequence ID" value="GER82464.1"/>
    <property type="molecule type" value="Genomic_DNA"/>
</dbReference>
<protein>
    <submittedName>
        <fullName evidence="2">Uncharacterized protein</fullName>
    </submittedName>
</protein>
<feature type="compositionally biased region" description="Basic residues" evidence="1">
    <location>
        <begin position="52"/>
        <end position="65"/>
    </location>
</feature>
<comment type="caution">
    <text evidence="2">The sequence shown here is derived from an EMBL/GenBank/DDBJ whole genome shotgun (WGS) entry which is preliminary data.</text>
</comment>
<evidence type="ECO:0000313" key="3">
    <source>
        <dbReference type="Proteomes" id="UP000334820"/>
    </source>
</evidence>
<feature type="region of interest" description="Disordered" evidence="1">
    <location>
        <begin position="32"/>
        <end position="65"/>
    </location>
</feature>
<reference evidence="2 3" key="1">
    <citation type="journal article" date="2019" name="Int. J. Syst. Evol. Microbiol.">
        <title>Thermogemmatispora aurantia sp. nov. and Thermogemmatispora argillosa sp. nov., within the class Ktedonobacteria, and emended description of the genus Thermogemmatispora.</title>
        <authorList>
            <person name="Zheng Y."/>
            <person name="Wang C.M."/>
            <person name="Sakai Y."/>
            <person name="Abe K."/>
            <person name="Yokota A."/>
            <person name="Yabe S."/>
        </authorList>
    </citation>
    <scope>NUCLEOTIDE SEQUENCE [LARGE SCALE GENOMIC DNA]</scope>
    <source>
        <strain evidence="2 3">A1-2</strain>
    </source>
</reference>
<dbReference type="AlphaFoldDB" id="A0A5J4JZN8"/>
<gene>
    <name evidence="2" type="ORF">KTAU_11010</name>
</gene>
<proteinExistence type="predicted"/>
<accession>A0A5J4JZN8</accession>
<name>A0A5J4JZN8_9CHLR</name>
<keyword evidence="3" id="KW-1185">Reference proteome</keyword>
<dbReference type="Proteomes" id="UP000334820">
    <property type="component" value="Unassembled WGS sequence"/>
</dbReference>